<gene>
    <name evidence="2" type="ORF">GVT53_08375</name>
</gene>
<dbReference type="Gene3D" id="3.90.550.10">
    <property type="entry name" value="Spore Coat Polysaccharide Biosynthesis Protein SpsA, Chain A"/>
    <property type="match status" value="1"/>
</dbReference>
<dbReference type="CDD" id="cd04182">
    <property type="entry name" value="GT_2_like_f"/>
    <property type="match status" value="1"/>
</dbReference>
<evidence type="ECO:0000313" key="3">
    <source>
        <dbReference type="Proteomes" id="UP000502928"/>
    </source>
</evidence>
<evidence type="ECO:0000259" key="1">
    <source>
        <dbReference type="Pfam" id="PF12804"/>
    </source>
</evidence>
<dbReference type="InterPro" id="IPR029044">
    <property type="entry name" value="Nucleotide-diphossugar_trans"/>
</dbReference>
<dbReference type="InterPro" id="IPR025877">
    <property type="entry name" value="MobA-like_NTP_Trfase"/>
</dbReference>
<dbReference type="SUPFAM" id="SSF53448">
    <property type="entry name" value="Nucleotide-diphospho-sugar transferases"/>
    <property type="match status" value="1"/>
</dbReference>
<dbReference type="EMBL" id="CP049616">
    <property type="protein sequence ID" value="QII44695.1"/>
    <property type="molecule type" value="Genomic_DNA"/>
</dbReference>
<dbReference type="AlphaFoldDB" id="A0A6G7J1L8"/>
<proteinExistence type="predicted"/>
<dbReference type="PANTHER" id="PTHR43777:SF1">
    <property type="entry name" value="MOLYBDENUM COFACTOR CYTIDYLYLTRANSFERASE"/>
    <property type="match status" value="1"/>
</dbReference>
<accession>A0A6G7J1L8</accession>
<dbReference type="GO" id="GO:0016779">
    <property type="term" value="F:nucleotidyltransferase activity"/>
    <property type="evidence" value="ECO:0007669"/>
    <property type="project" value="UniProtKB-ARBA"/>
</dbReference>
<name>A0A6G7J1L8_9FLAO</name>
<evidence type="ECO:0000313" key="2">
    <source>
        <dbReference type="EMBL" id="QII44695.1"/>
    </source>
</evidence>
<reference evidence="2 3" key="1">
    <citation type="submission" date="2020-02" db="EMBL/GenBank/DDBJ databases">
        <title>Complete genome of Muricauda sp. 501str8.</title>
        <authorList>
            <person name="Dong B."/>
            <person name="Zhu S."/>
            <person name="Yang J."/>
            <person name="Chen J."/>
        </authorList>
    </citation>
    <scope>NUCLEOTIDE SEQUENCE [LARGE SCALE GENOMIC DNA]</scope>
    <source>
        <strain evidence="2 3">501str8</strain>
    </source>
</reference>
<dbReference type="RefSeq" id="WP_166248228.1">
    <property type="nucleotide sequence ID" value="NZ_CP049616.1"/>
</dbReference>
<sequence length="201" mass="22324">MSTEANIAVVVLAAGGSTRLGRPKQLVEFKGKTLLEHTMDEVGMLGFQNKILVLGSRHEEILGRIDTSEFKVVINGDWEQGMASSIKIGLETALAEERELDHVLFLVSDQPFLERKNLIKLVHTQLTKRPKATYSQYGDSIGVPAIFGKAAFPLLLQLEGDEGAKILLQLDDFNFCTETFKKGGFDVDTEEDVQQLKQMEV</sequence>
<dbReference type="PANTHER" id="PTHR43777">
    <property type="entry name" value="MOLYBDENUM COFACTOR CYTIDYLYLTRANSFERASE"/>
    <property type="match status" value="1"/>
</dbReference>
<keyword evidence="2" id="KW-0808">Transferase</keyword>
<dbReference type="Pfam" id="PF12804">
    <property type="entry name" value="NTP_transf_3"/>
    <property type="match status" value="1"/>
</dbReference>
<organism evidence="2 3">
    <name type="scientific">Flagellimonas oceani</name>
    <dbReference type="NCBI Taxonomy" id="2698672"/>
    <lineage>
        <taxon>Bacteria</taxon>
        <taxon>Pseudomonadati</taxon>
        <taxon>Bacteroidota</taxon>
        <taxon>Flavobacteriia</taxon>
        <taxon>Flavobacteriales</taxon>
        <taxon>Flavobacteriaceae</taxon>
        <taxon>Flagellimonas</taxon>
    </lineage>
</organism>
<protein>
    <submittedName>
        <fullName evidence="2">Nucleotidyltransferase family protein</fullName>
    </submittedName>
</protein>
<dbReference type="Proteomes" id="UP000502928">
    <property type="component" value="Chromosome"/>
</dbReference>
<dbReference type="KEGG" id="mut:GVT53_08375"/>
<keyword evidence="3" id="KW-1185">Reference proteome</keyword>
<feature type="domain" description="MobA-like NTP transferase" evidence="1">
    <location>
        <begin position="9"/>
        <end position="169"/>
    </location>
</feature>